<evidence type="ECO:0000313" key="4">
    <source>
        <dbReference type="Proteomes" id="UP000467840"/>
    </source>
</evidence>
<evidence type="ECO:0000259" key="2">
    <source>
        <dbReference type="Pfam" id="PF02463"/>
    </source>
</evidence>
<evidence type="ECO:0000313" key="3">
    <source>
        <dbReference type="EMBL" id="KAF2317507.1"/>
    </source>
</evidence>
<keyword evidence="1" id="KW-0175">Coiled coil</keyword>
<dbReference type="Proteomes" id="UP000467840">
    <property type="component" value="Chromosome 6"/>
</dbReference>
<proteinExistence type="predicted"/>
<feature type="domain" description="RecF/RecN/SMC N-terminal" evidence="2">
    <location>
        <begin position="2"/>
        <end position="97"/>
    </location>
</feature>
<dbReference type="SUPFAM" id="SSF52540">
    <property type="entry name" value="P-loop containing nucleoside triphosphate hydrolases"/>
    <property type="match status" value="1"/>
</dbReference>
<keyword evidence="4" id="KW-1185">Reference proteome</keyword>
<organism evidence="3 4">
    <name type="scientific">Hevea brasiliensis</name>
    <name type="common">Para rubber tree</name>
    <name type="synonym">Siphonia brasiliensis</name>
    <dbReference type="NCBI Taxonomy" id="3981"/>
    <lineage>
        <taxon>Eukaryota</taxon>
        <taxon>Viridiplantae</taxon>
        <taxon>Streptophyta</taxon>
        <taxon>Embryophyta</taxon>
        <taxon>Tracheophyta</taxon>
        <taxon>Spermatophyta</taxon>
        <taxon>Magnoliopsida</taxon>
        <taxon>eudicotyledons</taxon>
        <taxon>Gunneridae</taxon>
        <taxon>Pentapetalae</taxon>
        <taxon>rosids</taxon>
        <taxon>fabids</taxon>
        <taxon>Malpighiales</taxon>
        <taxon>Euphorbiaceae</taxon>
        <taxon>Crotonoideae</taxon>
        <taxon>Micrandreae</taxon>
        <taxon>Hevea</taxon>
    </lineage>
</organism>
<dbReference type="InterPro" id="IPR027417">
    <property type="entry name" value="P-loop_NTPase"/>
</dbReference>
<dbReference type="AlphaFoldDB" id="A0A6A6MWP0"/>
<dbReference type="Pfam" id="PF02463">
    <property type="entry name" value="SMC_N"/>
    <property type="match status" value="1"/>
</dbReference>
<feature type="coiled-coil region" evidence="1">
    <location>
        <begin position="150"/>
        <end position="307"/>
    </location>
</feature>
<sequence>MHIKQVIIEGFKSYREQIATEPFSPKINCVVGANGSGKTNFFHAIRFVLSDLFQNLRSEDRHALLHEGAGHQVLSAFVEIVFDNYDNRIPENRSDESARKRWVLPLQSILCSAARKASLTLMKDSERLDLLKEIGGTRVYEERRRERNKRKQIIQVVQYLDERLKELDEEKEELRKYQQLDRQRKSLEYTIYDKELHDARQKLEEVEEARNKVSETSAKMYNSVLDSHERSKDLDKMLKDLTKEVQGLNKEKELVEKRQTEAIKKQTELELDVKDLQERISGNVQAKEEAMKQLDILQREIQDSMEELDKISPLYENQAIKEKDITKGIMEREKQLSILYQKQGRATQFSSKAARDKWLQKEIDDLQRVLSSNLAQVIVCICFIWGSTVIKDVNACVV</sequence>
<dbReference type="GO" id="GO:0051276">
    <property type="term" value="P:chromosome organization"/>
    <property type="evidence" value="ECO:0007669"/>
    <property type="project" value="UniProtKB-ARBA"/>
</dbReference>
<dbReference type="Gene3D" id="3.40.50.300">
    <property type="entry name" value="P-loop containing nucleotide triphosphate hydrolases"/>
    <property type="match status" value="1"/>
</dbReference>
<evidence type="ECO:0000256" key="1">
    <source>
        <dbReference type="SAM" id="Coils"/>
    </source>
</evidence>
<gene>
    <name evidence="3" type="ORF">GH714_023669</name>
</gene>
<accession>A0A6A6MWP0</accession>
<protein>
    <recommendedName>
        <fullName evidence="2">RecF/RecN/SMC N-terminal domain-containing protein</fullName>
    </recommendedName>
</protein>
<dbReference type="InterPro" id="IPR003395">
    <property type="entry name" value="RecF/RecN/SMC_N"/>
</dbReference>
<dbReference type="PANTHER" id="PTHR43977">
    <property type="entry name" value="STRUCTURAL MAINTENANCE OF CHROMOSOMES PROTEIN 3"/>
    <property type="match status" value="1"/>
</dbReference>
<dbReference type="EMBL" id="JAAGAX010000004">
    <property type="protein sequence ID" value="KAF2317507.1"/>
    <property type="molecule type" value="Genomic_DNA"/>
</dbReference>
<comment type="caution">
    <text evidence="3">The sequence shown here is derived from an EMBL/GenBank/DDBJ whole genome shotgun (WGS) entry which is preliminary data.</text>
</comment>
<reference evidence="3 4" key="1">
    <citation type="journal article" date="2020" name="Mol. Plant">
        <title>The Chromosome-Based Rubber Tree Genome Provides New Insights into Spurge Genome Evolution and Rubber Biosynthesis.</title>
        <authorList>
            <person name="Liu J."/>
            <person name="Shi C."/>
            <person name="Shi C.C."/>
            <person name="Li W."/>
            <person name="Zhang Q.J."/>
            <person name="Zhang Y."/>
            <person name="Li K."/>
            <person name="Lu H.F."/>
            <person name="Shi C."/>
            <person name="Zhu S.T."/>
            <person name="Xiao Z.Y."/>
            <person name="Nan H."/>
            <person name="Yue Y."/>
            <person name="Zhu X.G."/>
            <person name="Wu Y."/>
            <person name="Hong X.N."/>
            <person name="Fan G.Y."/>
            <person name="Tong Y."/>
            <person name="Zhang D."/>
            <person name="Mao C.L."/>
            <person name="Liu Y.L."/>
            <person name="Hao S.J."/>
            <person name="Liu W.Q."/>
            <person name="Lv M.Q."/>
            <person name="Zhang H.B."/>
            <person name="Liu Y."/>
            <person name="Hu-Tang G.R."/>
            <person name="Wang J.P."/>
            <person name="Wang J.H."/>
            <person name="Sun Y.H."/>
            <person name="Ni S.B."/>
            <person name="Chen W.B."/>
            <person name="Zhang X.C."/>
            <person name="Jiao Y.N."/>
            <person name="Eichler E.E."/>
            <person name="Li G.H."/>
            <person name="Liu X."/>
            <person name="Gao L.Z."/>
        </authorList>
    </citation>
    <scope>NUCLEOTIDE SEQUENCE [LARGE SCALE GENOMIC DNA]</scope>
    <source>
        <strain evidence="4">cv. GT1</strain>
        <tissue evidence="3">Leaf</tissue>
    </source>
</reference>
<name>A0A6A6MWP0_HEVBR</name>